<protein>
    <submittedName>
        <fullName evidence="2">Expressed protein</fullName>
    </submittedName>
</protein>
<evidence type="ECO:0000313" key="3">
    <source>
        <dbReference type="Proteomes" id="UP000017246"/>
    </source>
</evidence>
<dbReference type="EMBL" id="LN902843">
    <property type="protein sequence ID" value="CDS39429.1"/>
    <property type="molecule type" value="Genomic_DNA"/>
</dbReference>
<keyword evidence="1" id="KW-0472">Membrane</keyword>
<accession>A0A068YB27</accession>
<keyword evidence="3" id="KW-1185">Reference proteome</keyword>
<keyword evidence="1" id="KW-1133">Transmembrane helix</keyword>
<evidence type="ECO:0000256" key="1">
    <source>
        <dbReference type="SAM" id="Phobius"/>
    </source>
</evidence>
<feature type="transmembrane region" description="Helical" evidence="1">
    <location>
        <begin position="35"/>
        <end position="54"/>
    </location>
</feature>
<gene>
    <name evidence="2" type="ORF">EmuJ_000695500</name>
</gene>
<dbReference type="AlphaFoldDB" id="A0A068YB27"/>
<dbReference type="Proteomes" id="UP000017246">
    <property type="component" value="Unassembled WGS sequence"/>
</dbReference>
<reference evidence="2" key="1">
    <citation type="journal article" date="2013" name="Nature">
        <title>The genomes of four tapeworm species reveal adaptations to parasitism.</title>
        <authorList>
            <person name="Tsai I.J."/>
            <person name="Zarowiecki M."/>
            <person name="Holroyd N."/>
            <person name="Garciarrubio A."/>
            <person name="Sanchez-Flores A."/>
            <person name="Brooks K.L."/>
            <person name="Tracey A."/>
            <person name="Bobes R.J."/>
            <person name="Fragoso G."/>
            <person name="Sciutto E."/>
            <person name="Aslett M."/>
            <person name="Beasley H."/>
            <person name="Bennett H.M."/>
            <person name="Cai J."/>
            <person name="Camicia F."/>
            <person name="Clark R."/>
            <person name="Cucher M."/>
            <person name="De Silva N."/>
            <person name="Day T.A."/>
            <person name="Deplazes P."/>
            <person name="Estrada K."/>
            <person name="Fernandez C."/>
            <person name="Holland P.W."/>
            <person name="Hou J."/>
            <person name="Hu S."/>
            <person name="Huckvale T."/>
            <person name="Hung S.S."/>
            <person name="Kamenetzky L."/>
            <person name="Keane J.A."/>
            <person name="Kiss F."/>
            <person name="Koziol U."/>
            <person name="Lambert O."/>
            <person name="Liu K."/>
            <person name="Luo X."/>
            <person name="Luo Y."/>
            <person name="Macchiaroli N."/>
            <person name="Nichol S."/>
            <person name="Paps J."/>
            <person name="Parkinson J."/>
            <person name="Pouchkina-Stantcheva N."/>
            <person name="Riddiford N."/>
            <person name="Rosenzvit M."/>
            <person name="Salinas G."/>
            <person name="Wasmuth J.D."/>
            <person name="Zamanian M."/>
            <person name="Zheng Y."/>
            <person name="Cai X."/>
            <person name="Soberon X."/>
            <person name="Olson P.D."/>
            <person name="Laclette J.P."/>
            <person name="Brehm K."/>
            <person name="Berriman M."/>
            <person name="Garciarrubio A."/>
            <person name="Bobes R.J."/>
            <person name="Fragoso G."/>
            <person name="Sanchez-Flores A."/>
            <person name="Estrada K."/>
            <person name="Cevallos M.A."/>
            <person name="Morett E."/>
            <person name="Gonzalez V."/>
            <person name="Portillo T."/>
            <person name="Ochoa-Leyva A."/>
            <person name="Jose M.V."/>
            <person name="Sciutto E."/>
            <person name="Landa A."/>
            <person name="Jimenez L."/>
            <person name="Valdes V."/>
            <person name="Carrero J.C."/>
            <person name="Larralde C."/>
            <person name="Morales-Montor J."/>
            <person name="Limon-Lason J."/>
            <person name="Soberon X."/>
            <person name="Laclette J.P."/>
        </authorList>
    </citation>
    <scope>NUCLEOTIDE SEQUENCE [LARGE SCALE GENOMIC DNA]</scope>
</reference>
<name>A0A068YB27_ECHMU</name>
<evidence type="ECO:0000313" key="2">
    <source>
        <dbReference type="EMBL" id="CDS39429.1"/>
    </source>
</evidence>
<reference evidence="2" key="2">
    <citation type="submission" date="2015-11" db="EMBL/GenBank/DDBJ databases">
        <authorList>
            <person name="Zhang Y."/>
            <person name="Guo Z."/>
        </authorList>
    </citation>
    <scope>NUCLEOTIDE SEQUENCE</scope>
</reference>
<proteinExistence type="predicted"/>
<keyword evidence="1" id="KW-0812">Transmembrane</keyword>
<organism evidence="2 3">
    <name type="scientific">Echinococcus multilocularis</name>
    <name type="common">Fox tapeworm</name>
    <dbReference type="NCBI Taxonomy" id="6211"/>
    <lineage>
        <taxon>Eukaryota</taxon>
        <taxon>Metazoa</taxon>
        <taxon>Spiralia</taxon>
        <taxon>Lophotrochozoa</taxon>
        <taxon>Platyhelminthes</taxon>
        <taxon>Cestoda</taxon>
        <taxon>Eucestoda</taxon>
        <taxon>Cyclophyllidea</taxon>
        <taxon>Taeniidae</taxon>
        <taxon>Echinococcus</taxon>
    </lineage>
</organism>
<sequence length="67" mass="7480">MVCLRGGRRANPLGWDGPSSHVAAWSENRRTRLNFALALIREIHLLSLLAVILAERYVGLAKPMLDI</sequence>